<dbReference type="EMBL" id="NKXS01009449">
    <property type="protein sequence ID" value="PIM97575.1"/>
    <property type="molecule type" value="Genomic_DNA"/>
</dbReference>
<sequence length="104" mass="11836">MFSRYFSVNRSHSNSIRRRSVICDRQMKLKNNNICDLCSSSVLRPQSRNLSGVPGGLESSSHPGRSQTVYSCCNNYGSPSRRAFFQLDISVFDEFSRCSIYKPI</sequence>
<proteinExistence type="predicted"/>
<keyword evidence="2" id="KW-1185">Reference proteome</keyword>
<dbReference type="AlphaFoldDB" id="A0A2G9FWY9"/>
<dbReference type="Proteomes" id="UP000231279">
    <property type="component" value="Unassembled WGS sequence"/>
</dbReference>
<evidence type="ECO:0000313" key="2">
    <source>
        <dbReference type="Proteomes" id="UP000231279"/>
    </source>
</evidence>
<gene>
    <name evidence="1" type="ORF">CDL12_29954</name>
</gene>
<reference evidence="2" key="1">
    <citation type="journal article" date="2018" name="Gigascience">
        <title>Genome assembly of the Pink Ipe (Handroanthus impetiginosus, Bignoniaceae), a highly valued, ecologically keystone Neotropical timber forest tree.</title>
        <authorList>
            <person name="Silva-Junior O.B."/>
            <person name="Grattapaglia D."/>
            <person name="Novaes E."/>
            <person name="Collevatti R.G."/>
        </authorList>
    </citation>
    <scope>NUCLEOTIDE SEQUENCE [LARGE SCALE GENOMIC DNA]</scope>
    <source>
        <strain evidence="2">cv. UFG-1</strain>
    </source>
</reference>
<organism evidence="1 2">
    <name type="scientific">Handroanthus impetiginosus</name>
    <dbReference type="NCBI Taxonomy" id="429701"/>
    <lineage>
        <taxon>Eukaryota</taxon>
        <taxon>Viridiplantae</taxon>
        <taxon>Streptophyta</taxon>
        <taxon>Embryophyta</taxon>
        <taxon>Tracheophyta</taxon>
        <taxon>Spermatophyta</taxon>
        <taxon>Magnoliopsida</taxon>
        <taxon>eudicotyledons</taxon>
        <taxon>Gunneridae</taxon>
        <taxon>Pentapetalae</taxon>
        <taxon>asterids</taxon>
        <taxon>lamiids</taxon>
        <taxon>Lamiales</taxon>
        <taxon>Bignoniaceae</taxon>
        <taxon>Crescentiina</taxon>
        <taxon>Tabebuia alliance</taxon>
        <taxon>Handroanthus</taxon>
    </lineage>
</organism>
<protein>
    <submittedName>
        <fullName evidence="1">Uncharacterized protein</fullName>
    </submittedName>
</protein>
<name>A0A2G9FWY9_9LAMI</name>
<accession>A0A2G9FWY9</accession>
<evidence type="ECO:0000313" key="1">
    <source>
        <dbReference type="EMBL" id="PIM97575.1"/>
    </source>
</evidence>
<comment type="caution">
    <text evidence="1">The sequence shown here is derived from an EMBL/GenBank/DDBJ whole genome shotgun (WGS) entry which is preliminary data.</text>
</comment>